<dbReference type="Proteomes" id="UP000001064">
    <property type="component" value="Unassembled WGS sequence"/>
</dbReference>
<dbReference type="InParanoid" id="F0ZAU2"/>
<feature type="compositionally biased region" description="Basic and acidic residues" evidence="6">
    <location>
        <begin position="195"/>
        <end position="206"/>
    </location>
</feature>
<feature type="compositionally biased region" description="Low complexity" evidence="6">
    <location>
        <begin position="87"/>
        <end position="136"/>
    </location>
</feature>
<dbReference type="PANTHER" id="PTHR13288:SF8">
    <property type="entry name" value="SPLICING FACTOR 45"/>
    <property type="match status" value="1"/>
</dbReference>
<accession>F0ZAU2</accession>
<evidence type="ECO:0000256" key="4">
    <source>
        <dbReference type="ARBA" id="ARBA00023187"/>
    </source>
</evidence>
<dbReference type="OrthoDB" id="21433at2759"/>
<keyword evidence="5" id="KW-0539">Nucleus</keyword>
<keyword evidence="9" id="KW-1185">Reference proteome</keyword>
<feature type="region of interest" description="Disordered" evidence="6">
    <location>
        <begin position="195"/>
        <end position="239"/>
    </location>
</feature>
<feature type="compositionally biased region" description="Low complexity" evidence="6">
    <location>
        <begin position="207"/>
        <end position="239"/>
    </location>
</feature>
<dbReference type="RefSeq" id="XP_003284513.1">
    <property type="nucleotide sequence ID" value="XM_003284465.1"/>
</dbReference>
<gene>
    <name evidence="8" type="ORF">DICPUDRAFT_91335</name>
</gene>
<dbReference type="KEGG" id="dpp:DICPUDRAFT_91335"/>
<evidence type="ECO:0000313" key="9">
    <source>
        <dbReference type="Proteomes" id="UP000001064"/>
    </source>
</evidence>
<dbReference type="CDD" id="cd12374">
    <property type="entry name" value="RRM_UHM_SPF45_PUF60"/>
    <property type="match status" value="1"/>
</dbReference>
<evidence type="ECO:0000256" key="2">
    <source>
        <dbReference type="ARBA" id="ARBA00022664"/>
    </source>
</evidence>
<dbReference type="eggNOG" id="KOG1996">
    <property type="taxonomic scope" value="Eukaryota"/>
</dbReference>
<proteinExistence type="predicted"/>
<dbReference type="SUPFAM" id="SSF54928">
    <property type="entry name" value="RNA-binding domain, RBD"/>
    <property type="match status" value="1"/>
</dbReference>
<feature type="compositionally biased region" description="Gly residues" evidence="6">
    <location>
        <begin position="1"/>
        <end position="10"/>
    </location>
</feature>
<keyword evidence="4" id="KW-0508">mRNA splicing</keyword>
<protein>
    <recommendedName>
        <fullName evidence="7">RNA recognition motif domain-containing protein</fullName>
    </recommendedName>
</protein>
<keyword evidence="2" id="KW-0507">mRNA processing</keyword>
<dbReference type="InterPro" id="IPR003954">
    <property type="entry name" value="RRM_euk-type"/>
</dbReference>
<comment type="subcellular location">
    <subcellularLocation>
        <location evidence="1">Nucleus</location>
    </subcellularLocation>
</comment>
<sequence length="346" mass="39039">MSKAFYGGGLYDDIHEDEQKDDNISTKLNTQENKNSNSNSKNNGGDNSGVVKVNNKSDGVTLTPSSGVRIPPKLLQAQALRNKSQKKATTTTNKSSNITVSPSNTPTHSTTSTITPSTNINSSNSKSGSSSNNNNSDIDQQRYEQELILQQQSSTAFNTATELLSDYQDEDKIINEYDPFHPNDYEKVLKEREKLERDRQTKEEQRLQYQKELQQQHSSSSSSSSTSQQQQQSSLSVNSEQFSKTPTKILLLLNIATKKEVVPSLEEEMMEECKKFGKVNSVVIYPVLSASVPSSEEVRIFIYFDTPDSCKAAYTKLNNRYFAERRVSAYYYKEMLFFRNKLEPFA</sequence>
<reference evidence="9" key="1">
    <citation type="journal article" date="2011" name="Genome Biol.">
        <title>Comparative genomics of the social amoebae Dictyostelium discoideum and Dictyostelium purpureum.</title>
        <authorList>
            <consortium name="US DOE Joint Genome Institute (JGI-PGF)"/>
            <person name="Sucgang R."/>
            <person name="Kuo A."/>
            <person name="Tian X."/>
            <person name="Salerno W."/>
            <person name="Parikh A."/>
            <person name="Feasley C.L."/>
            <person name="Dalin E."/>
            <person name="Tu H."/>
            <person name="Huang E."/>
            <person name="Barry K."/>
            <person name="Lindquist E."/>
            <person name="Shapiro H."/>
            <person name="Bruce D."/>
            <person name="Schmutz J."/>
            <person name="Salamov A."/>
            <person name="Fey P."/>
            <person name="Gaudet P."/>
            <person name="Anjard C."/>
            <person name="Babu M.M."/>
            <person name="Basu S."/>
            <person name="Bushmanova Y."/>
            <person name="van der Wel H."/>
            <person name="Katoh-Kurasawa M."/>
            <person name="Dinh C."/>
            <person name="Coutinho P.M."/>
            <person name="Saito T."/>
            <person name="Elias M."/>
            <person name="Schaap P."/>
            <person name="Kay R.R."/>
            <person name="Henrissat B."/>
            <person name="Eichinger L."/>
            <person name="Rivero F."/>
            <person name="Putnam N.H."/>
            <person name="West C.M."/>
            <person name="Loomis W.F."/>
            <person name="Chisholm R.L."/>
            <person name="Shaulsky G."/>
            <person name="Strassmann J.E."/>
            <person name="Queller D.C."/>
            <person name="Kuspa A."/>
            <person name="Grigoriev I.V."/>
        </authorList>
    </citation>
    <scope>NUCLEOTIDE SEQUENCE [LARGE SCALE GENOMIC DNA]</scope>
    <source>
        <strain evidence="9">QSDP1</strain>
    </source>
</reference>
<dbReference type="Gene3D" id="3.30.70.330">
    <property type="match status" value="1"/>
</dbReference>
<feature type="domain" description="RNA recognition motif" evidence="7">
    <location>
        <begin position="250"/>
        <end position="330"/>
    </location>
</feature>
<dbReference type="FunCoup" id="F0ZAU2">
    <property type="interactions" value="95"/>
</dbReference>
<evidence type="ECO:0000313" key="8">
    <source>
        <dbReference type="EMBL" id="EGC38948.1"/>
    </source>
</evidence>
<dbReference type="OMA" id="RTNENQM"/>
<dbReference type="GO" id="GO:0003723">
    <property type="term" value="F:RNA binding"/>
    <property type="evidence" value="ECO:0007669"/>
    <property type="project" value="UniProtKB-KW"/>
</dbReference>
<dbReference type="GO" id="GO:0045292">
    <property type="term" value="P:mRNA cis splicing, via spliceosome"/>
    <property type="evidence" value="ECO:0007669"/>
    <property type="project" value="InterPro"/>
</dbReference>
<evidence type="ECO:0000259" key="7">
    <source>
        <dbReference type="SMART" id="SM00361"/>
    </source>
</evidence>
<dbReference type="EMBL" id="GL870966">
    <property type="protein sequence ID" value="EGC38948.1"/>
    <property type="molecule type" value="Genomic_DNA"/>
</dbReference>
<evidence type="ECO:0000256" key="5">
    <source>
        <dbReference type="ARBA" id="ARBA00023242"/>
    </source>
</evidence>
<dbReference type="STRING" id="5786.F0ZAU2"/>
<feature type="compositionally biased region" description="Low complexity" evidence="6">
    <location>
        <begin position="33"/>
        <end position="58"/>
    </location>
</feature>
<evidence type="ECO:0000256" key="6">
    <source>
        <dbReference type="SAM" id="MobiDB-lite"/>
    </source>
</evidence>
<organism evidence="8 9">
    <name type="scientific">Dictyostelium purpureum</name>
    <name type="common">Slime mold</name>
    <dbReference type="NCBI Taxonomy" id="5786"/>
    <lineage>
        <taxon>Eukaryota</taxon>
        <taxon>Amoebozoa</taxon>
        <taxon>Evosea</taxon>
        <taxon>Eumycetozoa</taxon>
        <taxon>Dictyostelia</taxon>
        <taxon>Dictyosteliales</taxon>
        <taxon>Dictyosteliaceae</taxon>
        <taxon>Dictyostelium</taxon>
    </lineage>
</organism>
<feature type="region of interest" description="Disordered" evidence="6">
    <location>
        <begin position="1"/>
        <end position="137"/>
    </location>
</feature>
<dbReference type="GO" id="GO:0005634">
    <property type="term" value="C:nucleus"/>
    <property type="evidence" value="ECO:0007669"/>
    <property type="project" value="UniProtKB-SubCell"/>
</dbReference>
<dbReference type="VEuPathDB" id="AmoebaDB:DICPUDRAFT_91335"/>
<dbReference type="AlphaFoldDB" id="F0ZAU2"/>
<dbReference type="InterPro" id="IPR035979">
    <property type="entry name" value="RBD_domain_sf"/>
</dbReference>
<dbReference type="PANTHER" id="PTHR13288">
    <property type="entry name" value="SPLICING FACTOR 45 SPF45"/>
    <property type="match status" value="1"/>
</dbReference>
<dbReference type="GO" id="GO:0000398">
    <property type="term" value="P:mRNA splicing, via spliceosome"/>
    <property type="evidence" value="ECO:0000318"/>
    <property type="project" value="GO_Central"/>
</dbReference>
<dbReference type="GeneID" id="10506269"/>
<dbReference type="InterPro" id="IPR012677">
    <property type="entry name" value="Nucleotide-bd_a/b_plait_sf"/>
</dbReference>
<dbReference type="InterPro" id="IPR040052">
    <property type="entry name" value="RBM17"/>
</dbReference>
<keyword evidence="3" id="KW-0694">RNA-binding</keyword>
<evidence type="ECO:0000256" key="1">
    <source>
        <dbReference type="ARBA" id="ARBA00004123"/>
    </source>
</evidence>
<dbReference type="SMART" id="SM00361">
    <property type="entry name" value="RRM_1"/>
    <property type="match status" value="1"/>
</dbReference>
<name>F0ZAU2_DICPU</name>
<evidence type="ECO:0000256" key="3">
    <source>
        <dbReference type="ARBA" id="ARBA00022884"/>
    </source>
</evidence>
<dbReference type="FunFam" id="3.30.70.330:FF:000382">
    <property type="entry name" value="G-patch domain-containing protein"/>
    <property type="match status" value="1"/>
</dbReference>